<dbReference type="OrthoDB" id="1657402at2759"/>
<dbReference type="Pfam" id="PF01301">
    <property type="entry name" value="Glyco_hydro_35"/>
    <property type="match status" value="1"/>
</dbReference>
<evidence type="ECO:0000256" key="5">
    <source>
        <dbReference type="RuleBase" id="RU003679"/>
    </source>
</evidence>
<dbReference type="InterPro" id="IPR026283">
    <property type="entry name" value="B-gal_1-like"/>
</dbReference>
<feature type="domain" description="Beta-galactosidase galactose-binding" evidence="9">
    <location>
        <begin position="539"/>
        <end position="598"/>
    </location>
</feature>
<protein>
    <submittedName>
        <fullName evidence="10">Uncharacterized protein</fullName>
    </submittedName>
</protein>
<feature type="domain" description="Glycoside hydrolase 35 catalytic" evidence="7">
    <location>
        <begin position="35"/>
        <end position="355"/>
    </location>
</feature>
<evidence type="ECO:0000259" key="7">
    <source>
        <dbReference type="Pfam" id="PF01301"/>
    </source>
</evidence>
<dbReference type="InterPro" id="IPR048913">
    <property type="entry name" value="BetaGal_gal-bd"/>
</dbReference>
<dbReference type="Gene3D" id="3.20.20.80">
    <property type="entry name" value="Glycosidases"/>
    <property type="match status" value="1"/>
</dbReference>
<evidence type="ECO:0000313" key="11">
    <source>
        <dbReference type="Proteomes" id="UP000761534"/>
    </source>
</evidence>
<dbReference type="VEuPathDB" id="FungiDB:TRICI_001607"/>
<dbReference type="GO" id="GO:0005975">
    <property type="term" value="P:carbohydrate metabolic process"/>
    <property type="evidence" value="ECO:0007669"/>
    <property type="project" value="InterPro"/>
</dbReference>
<dbReference type="PRINTS" id="PR00742">
    <property type="entry name" value="GLHYDRLASE35"/>
</dbReference>
<dbReference type="SUPFAM" id="SSF51445">
    <property type="entry name" value="(Trans)glycosidases"/>
    <property type="match status" value="1"/>
</dbReference>
<dbReference type="PIRSF" id="PIRSF006336">
    <property type="entry name" value="B-gal"/>
    <property type="match status" value="1"/>
</dbReference>
<keyword evidence="6" id="KW-0732">Signal</keyword>
<gene>
    <name evidence="10" type="ORF">TRICI_001607</name>
</gene>
<sequence>MRLFAVIACLLGLGLAAPSEKDNSQLPPLTYNETSFFLNGEPIQLIAGQMDPQRIPRELWKDRLKMAKAMGLNTILTYPFWDLLEPEEGQWDFSGMNDIAEYFRMASEEGLMASLRIGPYVCGEHTWGGYPYWLANKKGGIRTHEGEMMDYYRKYMEKMYDHLHDTLASEGGNVIMMQIENEYGSYSNNSVYKEGLRDMAIDIGFNVPLYTTDQRYPEKIVAGNIPKVLQEVNGGIADLRENRKAIPVDSSKGPFMNIEYYTHWYDQFNSTYDHRFVTDDVVETVTTEIRDLITDGGSLSLYVFHGGTNFGFQAGAMLDEDAGHYLPTASSYDYGAPLDESGRTTKLYDAIRKVLVDFWKNADPSYVVPDVPEQSERIEIDSIELKPCQRVLDNLPHKLPHVHDPINMELLGQSDGFINFRKTIQHDTSGDLKVGDKPRDRVIVYVNNERKGLFDIRFLEQPTISLDLRKGDVLDLFIENQGRINFGHGMDDQRKGIVGDVTIGNNKLESWEVYSLPFNTIDPYTCNCDDNIDNSYFTPTIYQGQFHLSDVDDTFLSTEGGWTKGMVWINGHNLGKYWTIGPQQQLYVPKSWLNKGQNQIAILELVGTNTTHVHAVKNRTWYNNPDPEVE</sequence>
<dbReference type="InterPro" id="IPR031330">
    <property type="entry name" value="Gly_Hdrlase_35_cat"/>
</dbReference>
<evidence type="ECO:0000259" key="9">
    <source>
        <dbReference type="Pfam" id="PF21467"/>
    </source>
</evidence>
<dbReference type="AlphaFoldDB" id="A0A642V971"/>
<feature type="signal peptide" evidence="6">
    <location>
        <begin position="1"/>
        <end position="16"/>
    </location>
</feature>
<comment type="caution">
    <text evidence="10">The sequence shown here is derived from an EMBL/GenBank/DDBJ whole genome shotgun (WGS) entry which is preliminary data.</text>
</comment>
<evidence type="ECO:0000313" key="10">
    <source>
        <dbReference type="EMBL" id="KAA8916239.1"/>
    </source>
</evidence>
<accession>A0A642V971</accession>
<evidence type="ECO:0000256" key="1">
    <source>
        <dbReference type="ARBA" id="ARBA00009809"/>
    </source>
</evidence>
<name>A0A642V971_9ASCO</name>
<keyword evidence="2" id="KW-0378">Hydrolase</keyword>
<dbReference type="Proteomes" id="UP000761534">
    <property type="component" value="Unassembled WGS sequence"/>
</dbReference>
<evidence type="ECO:0000256" key="6">
    <source>
        <dbReference type="SAM" id="SignalP"/>
    </source>
</evidence>
<dbReference type="InterPro" id="IPR001944">
    <property type="entry name" value="Glycoside_Hdrlase_35"/>
</dbReference>
<evidence type="ECO:0000259" key="8">
    <source>
        <dbReference type="Pfam" id="PF21317"/>
    </source>
</evidence>
<evidence type="ECO:0000256" key="4">
    <source>
        <dbReference type="PIRSR" id="PIRSR006336-1"/>
    </source>
</evidence>
<keyword evidence="3" id="KW-0326">Glycosidase</keyword>
<dbReference type="InterPro" id="IPR008979">
    <property type="entry name" value="Galactose-bd-like_sf"/>
</dbReference>
<reference evidence="10" key="1">
    <citation type="journal article" date="2019" name="G3 (Bethesda)">
        <title>Genome Assemblies of Two Rare Opportunistic Yeast Pathogens: Diutina rugosa (syn. Candida rugosa) and Trichomonascus ciferrii (syn. Candida ciferrii).</title>
        <authorList>
            <person name="Mixao V."/>
            <person name="Saus E."/>
            <person name="Hansen A.P."/>
            <person name="Lass-Florl C."/>
            <person name="Gabaldon T."/>
        </authorList>
    </citation>
    <scope>NUCLEOTIDE SEQUENCE</scope>
    <source>
        <strain evidence="10">CBS 4856</strain>
    </source>
</reference>
<dbReference type="EMBL" id="SWFS01000115">
    <property type="protein sequence ID" value="KAA8916239.1"/>
    <property type="molecule type" value="Genomic_DNA"/>
</dbReference>
<dbReference type="GO" id="GO:0004565">
    <property type="term" value="F:beta-galactosidase activity"/>
    <property type="evidence" value="ECO:0007669"/>
    <property type="project" value="InterPro"/>
</dbReference>
<dbReference type="Gene3D" id="2.60.120.260">
    <property type="entry name" value="Galactose-binding domain-like"/>
    <property type="match status" value="2"/>
</dbReference>
<dbReference type="Pfam" id="PF21317">
    <property type="entry name" value="BetaGal_ABD_1"/>
    <property type="match status" value="1"/>
</dbReference>
<evidence type="ECO:0000256" key="2">
    <source>
        <dbReference type="ARBA" id="ARBA00022801"/>
    </source>
</evidence>
<comment type="similarity">
    <text evidence="1 5">Belongs to the glycosyl hydrolase 35 family.</text>
</comment>
<dbReference type="SUPFAM" id="SSF49785">
    <property type="entry name" value="Galactose-binding domain-like"/>
    <property type="match status" value="1"/>
</dbReference>
<organism evidence="10 11">
    <name type="scientific">Trichomonascus ciferrii</name>
    <dbReference type="NCBI Taxonomy" id="44093"/>
    <lineage>
        <taxon>Eukaryota</taxon>
        <taxon>Fungi</taxon>
        <taxon>Dikarya</taxon>
        <taxon>Ascomycota</taxon>
        <taxon>Saccharomycotina</taxon>
        <taxon>Dipodascomycetes</taxon>
        <taxon>Dipodascales</taxon>
        <taxon>Trichomonascaceae</taxon>
        <taxon>Trichomonascus</taxon>
        <taxon>Trichomonascus ciferrii complex</taxon>
    </lineage>
</organism>
<feature type="chain" id="PRO_5024994377" evidence="6">
    <location>
        <begin position="17"/>
        <end position="630"/>
    </location>
</feature>
<dbReference type="InterPro" id="IPR017853">
    <property type="entry name" value="GH"/>
</dbReference>
<dbReference type="InterPro" id="IPR048912">
    <property type="entry name" value="BetaGal1-like_ABD1"/>
</dbReference>
<keyword evidence="11" id="KW-1185">Reference proteome</keyword>
<dbReference type="Pfam" id="PF21467">
    <property type="entry name" value="BetaGal_gal-bd"/>
    <property type="match status" value="1"/>
</dbReference>
<proteinExistence type="inferred from homology"/>
<dbReference type="PANTHER" id="PTHR23421">
    <property type="entry name" value="BETA-GALACTOSIDASE RELATED"/>
    <property type="match status" value="1"/>
</dbReference>
<evidence type="ECO:0000256" key="3">
    <source>
        <dbReference type="ARBA" id="ARBA00023295"/>
    </source>
</evidence>
<feature type="active site" description="Proton donor" evidence="4">
    <location>
        <position position="182"/>
    </location>
</feature>
<feature type="active site" description="Nucleophile" evidence="4">
    <location>
        <position position="259"/>
    </location>
</feature>
<feature type="domain" description="Beta-galactosidase 1-like first all-beta" evidence="8">
    <location>
        <begin position="405"/>
        <end position="516"/>
    </location>
</feature>